<dbReference type="GO" id="GO:0071949">
    <property type="term" value="F:FAD binding"/>
    <property type="evidence" value="ECO:0007669"/>
    <property type="project" value="TreeGrafter"/>
</dbReference>
<dbReference type="PROSITE" id="PS51645">
    <property type="entry name" value="PHR_CRY_ALPHA_BETA"/>
    <property type="match status" value="1"/>
</dbReference>
<evidence type="ECO:0000313" key="2">
    <source>
        <dbReference type="EMBL" id="RUT02632.1"/>
    </source>
</evidence>
<dbReference type="SUPFAM" id="SSF52425">
    <property type="entry name" value="Cryptochrome/photolyase, N-terminal domain"/>
    <property type="match status" value="1"/>
</dbReference>
<name>A0AB37UAZ5_9CYAN</name>
<dbReference type="RefSeq" id="WP_199755900.1">
    <property type="nucleotide sequence ID" value="NZ_JAVKZF010000001.1"/>
</dbReference>
<dbReference type="InterPro" id="IPR014729">
    <property type="entry name" value="Rossmann-like_a/b/a_fold"/>
</dbReference>
<dbReference type="Gene3D" id="3.40.50.620">
    <property type="entry name" value="HUPs"/>
    <property type="match status" value="1"/>
</dbReference>
<comment type="caution">
    <text evidence="2">The sequence shown here is derived from an EMBL/GenBank/DDBJ whole genome shotgun (WGS) entry which is preliminary data.</text>
</comment>
<accession>A0AB37UAZ5</accession>
<dbReference type="EMBL" id="RSCK01000108">
    <property type="protein sequence ID" value="RUT02632.1"/>
    <property type="molecule type" value="Genomic_DNA"/>
</dbReference>
<proteinExistence type="predicted"/>
<dbReference type="PANTHER" id="PTHR11455:SF9">
    <property type="entry name" value="CRYPTOCHROME CIRCADIAN CLOCK 5 ISOFORM X1"/>
    <property type="match status" value="1"/>
</dbReference>
<gene>
    <name evidence="2" type="ORF">DSM107010_62540</name>
</gene>
<evidence type="ECO:0000259" key="1">
    <source>
        <dbReference type="PROSITE" id="PS51645"/>
    </source>
</evidence>
<dbReference type="AlphaFoldDB" id="A0AB37UAZ5"/>
<dbReference type="GO" id="GO:0003677">
    <property type="term" value="F:DNA binding"/>
    <property type="evidence" value="ECO:0007669"/>
    <property type="project" value="TreeGrafter"/>
</dbReference>
<organism evidence="2 3">
    <name type="scientific">Chroococcidiopsis cubana SAG 39.79</name>
    <dbReference type="NCBI Taxonomy" id="388085"/>
    <lineage>
        <taxon>Bacteria</taxon>
        <taxon>Bacillati</taxon>
        <taxon>Cyanobacteriota</taxon>
        <taxon>Cyanophyceae</taxon>
        <taxon>Chroococcidiopsidales</taxon>
        <taxon>Chroococcidiopsidaceae</taxon>
        <taxon>Chroococcidiopsis</taxon>
    </lineage>
</organism>
<dbReference type="Proteomes" id="UP000282574">
    <property type="component" value="Unassembled WGS sequence"/>
</dbReference>
<sequence length="118" mass="14041">MHILWFRRDLRLSDNEIVTLVAANSAQVLPCFIIDPWFYQQPDVGKARVRFLFESLENLNSNLKQRSSQLYLFEGKTVDLLQSLTRELLQQGHRPKLFFNRDVQVEYGIKRDNFVKLR</sequence>
<dbReference type="Pfam" id="PF00875">
    <property type="entry name" value="DNA_photolyase"/>
    <property type="match status" value="1"/>
</dbReference>
<keyword evidence="3" id="KW-1185">Reference proteome</keyword>
<reference evidence="2 3" key="1">
    <citation type="journal article" date="2019" name="Genome Biol. Evol.">
        <title>Day and night: Metabolic profiles and evolutionary relationships of six axenic non-marine cyanobacteria.</title>
        <authorList>
            <person name="Will S.E."/>
            <person name="Henke P."/>
            <person name="Boedeker C."/>
            <person name="Huang S."/>
            <person name="Brinkmann H."/>
            <person name="Rohde M."/>
            <person name="Jarek M."/>
            <person name="Friedl T."/>
            <person name="Seufert S."/>
            <person name="Schumacher M."/>
            <person name="Overmann J."/>
            <person name="Neumann-Schaal M."/>
            <person name="Petersen J."/>
        </authorList>
    </citation>
    <scope>NUCLEOTIDE SEQUENCE [LARGE SCALE GENOMIC DNA]</scope>
    <source>
        <strain evidence="2 3">SAG 39.79</strain>
    </source>
</reference>
<dbReference type="PANTHER" id="PTHR11455">
    <property type="entry name" value="CRYPTOCHROME"/>
    <property type="match status" value="1"/>
</dbReference>
<protein>
    <recommendedName>
        <fullName evidence="1">Photolyase/cryptochrome alpha/beta domain-containing protein</fullName>
    </recommendedName>
</protein>
<dbReference type="InterPro" id="IPR002081">
    <property type="entry name" value="Cryptochrome/DNA_photolyase_1"/>
</dbReference>
<evidence type="ECO:0000313" key="3">
    <source>
        <dbReference type="Proteomes" id="UP000282574"/>
    </source>
</evidence>
<dbReference type="InterPro" id="IPR006050">
    <property type="entry name" value="DNA_photolyase_N"/>
</dbReference>
<dbReference type="InterPro" id="IPR036155">
    <property type="entry name" value="Crypto/Photolyase_N_sf"/>
</dbReference>
<feature type="domain" description="Photolyase/cryptochrome alpha/beta" evidence="1">
    <location>
        <begin position="1"/>
        <end position="118"/>
    </location>
</feature>
<dbReference type="GO" id="GO:0003904">
    <property type="term" value="F:deoxyribodipyrimidine photo-lyase activity"/>
    <property type="evidence" value="ECO:0007669"/>
    <property type="project" value="TreeGrafter"/>
</dbReference>